<evidence type="ECO:0000313" key="3">
    <source>
        <dbReference type="Proteomes" id="UP000046090"/>
    </source>
</evidence>
<proteinExistence type="predicted"/>
<keyword evidence="1" id="KW-0472">Membrane</keyword>
<protein>
    <submittedName>
        <fullName evidence="2">Uncharacterized protein</fullName>
    </submittedName>
</protein>
<gene>
    <name evidence="2" type="ORF">HHE01_03130</name>
</gene>
<sequence length="293" mass="33069">MRATQEAEMHKILAIVLYPWVFFALRGKWGKALLTGFLFYLGFIFVVLLMMSVLASSSSEENLPSLPTYFAYFAYYMTIVFVILGIKRTRAYKSVEALPKGIFIAICLPFLTLLKYRRFVLGVLSLANTVILFVIYTLYLISTSDLHHYSTGALIWHLVLFTAETFHVLPDLLNTNNTDAIDAIRGLSACISWIAQFVALMKCVGMDLARQEAQAMPTIPDVVSLQSVQHPDILILMGLDHARKITFLEHKTPLEIASIQTGLGNLPLEQRIFIEKAIKESIQQVLRGEQHAR</sequence>
<keyword evidence="3" id="KW-1185">Reference proteome</keyword>
<organism evidence="2 3">
    <name type="scientific">Helicobacter heilmannii</name>
    <dbReference type="NCBI Taxonomy" id="35817"/>
    <lineage>
        <taxon>Bacteria</taxon>
        <taxon>Pseudomonadati</taxon>
        <taxon>Campylobacterota</taxon>
        <taxon>Epsilonproteobacteria</taxon>
        <taxon>Campylobacterales</taxon>
        <taxon>Helicobacteraceae</taxon>
        <taxon>Helicobacter</taxon>
    </lineage>
</organism>
<reference evidence="3" key="1">
    <citation type="submission" date="2014-12" db="EMBL/GenBank/DDBJ databases">
        <authorList>
            <person name="Smet A."/>
        </authorList>
    </citation>
    <scope>NUCLEOTIDE SEQUENCE [LARGE SCALE GENOMIC DNA]</scope>
</reference>
<feature type="transmembrane region" description="Helical" evidence="1">
    <location>
        <begin position="69"/>
        <end position="86"/>
    </location>
</feature>
<dbReference type="AlphaFoldDB" id="A0A0K2YEB4"/>
<feature type="transmembrane region" description="Helical" evidence="1">
    <location>
        <begin position="36"/>
        <end position="57"/>
    </location>
</feature>
<name>A0A0K2YEB4_HELHE</name>
<dbReference type="EMBL" id="CDMK01000004">
    <property type="protein sequence ID" value="CRI35315.1"/>
    <property type="molecule type" value="Genomic_DNA"/>
</dbReference>
<keyword evidence="1" id="KW-1133">Transmembrane helix</keyword>
<feature type="transmembrane region" description="Helical" evidence="1">
    <location>
        <begin position="120"/>
        <end position="139"/>
    </location>
</feature>
<keyword evidence="1" id="KW-0812">Transmembrane</keyword>
<accession>A0A0K2YEB4</accession>
<dbReference type="Proteomes" id="UP000046090">
    <property type="component" value="Unassembled WGS sequence"/>
</dbReference>
<evidence type="ECO:0000313" key="2">
    <source>
        <dbReference type="EMBL" id="CRI35315.1"/>
    </source>
</evidence>
<evidence type="ECO:0000256" key="1">
    <source>
        <dbReference type="SAM" id="Phobius"/>
    </source>
</evidence>